<dbReference type="InterPro" id="IPR029063">
    <property type="entry name" value="SAM-dependent_MTases_sf"/>
</dbReference>
<dbReference type="GO" id="GO:0032259">
    <property type="term" value="P:methylation"/>
    <property type="evidence" value="ECO:0007669"/>
    <property type="project" value="UniProtKB-KW"/>
</dbReference>
<proteinExistence type="predicted"/>
<dbReference type="InterPro" id="IPR003788">
    <property type="entry name" value="NDUFAF7"/>
</dbReference>
<dbReference type="Pfam" id="PF02636">
    <property type="entry name" value="Methyltransf_28"/>
    <property type="match status" value="1"/>
</dbReference>
<comment type="caution">
    <text evidence="3">The sequence shown here is derived from an EMBL/GenBank/DDBJ whole genome shotgun (WGS) entry which is preliminary data.</text>
</comment>
<reference evidence="3 4" key="1">
    <citation type="submission" date="2022-04" db="EMBL/GenBank/DDBJ databases">
        <title>Positive selection, recombination, and allopatry shape intraspecific diversity of widespread and dominant cyanobacteria.</title>
        <authorList>
            <person name="Wei J."/>
            <person name="Shu W."/>
            <person name="Hu C."/>
        </authorList>
    </citation>
    <scope>NUCLEOTIDE SEQUENCE [LARGE SCALE GENOMIC DNA]</scope>
    <source>
        <strain evidence="3 4">GB2-A4</strain>
    </source>
</reference>
<keyword evidence="2" id="KW-0808">Transferase</keyword>
<evidence type="ECO:0000313" key="3">
    <source>
        <dbReference type="EMBL" id="MEP0817485.1"/>
    </source>
</evidence>
<dbReference type="InterPro" id="IPR038375">
    <property type="entry name" value="NDUFAF7_sf"/>
</dbReference>
<organism evidence="3 4">
    <name type="scientific">Trichocoleus desertorum GB2-A4</name>
    <dbReference type="NCBI Taxonomy" id="2933944"/>
    <lineage>
        <taxon>Bacteria</taxon>
        <taxon>Bacillati</taxon>
        <taxon>Cyanobacteriota</taxon>
        <taxon>Cyanophyceae</taxon>
        <taxon>Leptolyngbyales</taxon>
        <taxon>Trichocoleusaceae</taxon>
        <taxon>Trichocoleus</taxon>
    </lineage>
</organism>
<dbReference type="Gene3D" id="3.40.50.12710">
    <property type="match status" value="1"/>
</dbReference>
<dbReference type="PANTHER" id="PTHR12049:SF7">
    <property type="entry name" value="PROTEIN ARGININE METHYLTRANSFERASE NDUFAF7, MITOCHONDRIAL"/>
    <property type="match status" value="1"/>
</dbReference>
<dbReference type="RefSeq" id="WP_190435515.1">
    <property type="nucleotide sequence ID" value="NZ_JAMPKM010000005.1"/>
</dbReference>
<dbReference type="GO" id="GO:0008168">
    <property type="term" value="F:methyltransferase activity"/>
    <property type="evidence" value="ECO:0007669"/>
    <property type="project" value="UniProtKB-KW"/>
</dbReference>
<accession>A0ABV0J6T9</accession>
<keyword evidence="4" id="KW-1185">Reference proteome</keyword>
<dbReference type="SUPFAM" id="SSF53335">
    <property type="entry name" value="S-adenosyl-L-methionine-dependent methyltransferases"/>
    <property type="match status" value="1"/>
</dbReference>
<protein>
    <submittedName>
        <fullName evidence="3">Class I SAM-dependent methyltransferase</fullName>
    </submittedName>
</protein>
<evidence type="ECO:0000313" key="4">
    <source>
        <dbReference type="Proteomes" id="UP001464891"/>
    </source>
</evidence>
<dbReference type="PANTHER" id="PTHR12049">
    <property type="entry name" value="PROTEIN ARGININE METHYLTRANSFERASE NDUFAF7, MITOCHONDRIAL"/>
    <property type="match status" value="1"/>
</dbReference>
<name>A0ABV0J6T9_9CYAN</name>
<dbReference type="Proteomes" id="UP001464891">
    <property type="component" value="Unassembled WGS sequence"/>
</dbReference>
<evidence type="ECO:0000256" key="2">
    <source>
        <dbReference type="ARBA" id="ARBA00022679"/>
    </source>
</evidence>
<keyword evidence="1 3" id="KW-0489">Methyltransferase</keyword>
<sequence length="410" mass="45614">MTAQQLNPNGSNSVLCQLIAQQITNSPNQRITFAGYMDLALYHPQQGYYSTKAVTIGAQGDFFTSPHLGADFGELLAEQFVDMWRSVGQPSPFTLVEMGAGQGLLATDILQYLQQQYPDFLQAIEYVVVEKSPTLRLQQQQRLRSQSHLTASLSVRWCTWEEIPPDSIVGCCFSNELVDAFPVHQVVLTEGELQEVYVTLTSSPSAPDTMQFAEVLGELSTPQLREYFDWLGIPLLSGNYPEGYRTEVNLAALSWLKTVADRLQQGYLLTIDYGYPATRYYNPGRSEGTLQCYYQHSYHNNPYFYVGYQDITAHVDFTALERQGDRCGLQQVGLIQQGLFLMALGLGDRIAALSHTDLSQPGESLQALLARREALHALASPMGLGNFNVLIQSKGLGTSEQQKTLRGLSL</sequence>
<dbReference type="EMBL" id="JAMPKM010000005">
    <property type="protein sequence ID" value="MEP0817485.1"/>
    <property type="molecule type" value="Genomic_DNA"/>
</dbReference>
<evidence type="ECO:0000256" key="1">
    <source>
        <dbReference type="ARBA" id="ARBA00022603"/>
    </source>
</evidence>
<gene>
    <name evidence="3" type="ORF">NC998_10300</name>
</gene>